<comment type="caution">
    <text evidence="6">The sequence shown here is derived from an EMBL/GenBank/DDBJ whole genome shotgun (WGS) entry which is preliminary data.</text>
</comment>
<name>A0ABU7YU48_9GAMM</name>
<feature type="domain" description="OmpR/PhoB-type" evidence="5">
    <location>
        <begin position="14"/>
        <end position="112"/>
    </location>
</feature>
<dbReference type="Gene3D" id="1.25.40.10">
    <property type="entry name" value="Tetratricopeptide repeat domain"/>
    <property type="match status" value="3"/>
</dbReference>
<dbReference type="PANTHER" id="PTHR12558:SF13">
    <property type="entry name" value="CELL DIVISION CYCLE PROTEIN 27 HOMOLOG"/>
    <property type="match status" value="1"/>
</dbReference>
<sequence>MNPNGDTGRQEPAPTSYRFGGVVVDTAAHTLTRDGQPQAIEPKAFAVLLVLLRHADELVPRDELLDAVWGHRHVTPGVLTRAIAQLRAALDDHPHEPRFIQTQHALGYRFIGELKAAPETALVEPEPAPVPDSPSVADAILPTASVRVESDPVPIAAAASVPEVAPAEVVAADPQAARPRTARRRRIAMKRTWLAAAVALVVVALVALGWYNRRAQPPAPAEASIAVLPFTNLSDNRDDRYFAEGLAVEMHDALASIPGLKVASVPGDPADAEASPDIKALGRRLGVATVLDASVRREGDRLRVNARLSDTDTGFTLWSESYDREADDVFAVQSEIANQVVQALPGVLTVHRRTYRRLWPTQDLSAYEAYLKGQQQLLEQPSDNYLDKAIGFFGEALAADAGFARAQAGICRAEIIRFEGARDALAFQRAQEACTRAAQMDPELREVSLALGEMHRVRGDYALANEHYTLALDDLGLRPAAYVGLARVQSEQGQDQLALEYFELARRLRPGDALVYRELGYHQYMNGDVEAAIESFRTATTLQPDDAGVWSSLGGLYFVADDNARAADAFQRSLAIKPSYAALSNLGTLRYAQGAYVDAAKLYRRAAELDPTDFRIWGNLGDALAALPETAGQTRQPYQRAAQLAGDYVAIKAEDAQAHALLGFYRASLGERDAALEHLRKAEALGTEVGEVSFFNAQTLTLLGDAGGARNRLQRAREAGIPAQRIDASPVLRRLTAAGATAAAPPRGNAI</sequence>
<dbReference type="InterPro" id="IPR011990">
    <property type="entry name" value="TPR-like_helical_dom_sf"/>
</dbReference>
<dbReference type="Pfam" id="PF13414">
    <property type="entry name" value="TPR_11"/>
    <property type="match status" value="1"/>
</dbReference>
<feature type="transmembrane region" description="Helical" evidence="4">
    <location>
        <begin position="193"/>
        <end position="211"/>
    </location>
</feature>
<dbReference type="Gene3D" id="3.40.50.10070">
    <property type="entry name" value="TolB, N-terminal domain"/>
    <property type="match status" value="1"/>
</dbReference>
<keyword evidence="1 3" id="KW-0238">DNA-binding</keyword>
<dbReference type="Pfam" id="PF13432">
    <property type="entry name" value="TPR_16"/>
    <property type="match status" value="1"/>
</dbReference>
<dbReference type="InterPro" id="IPR001867">
    <property type="entry name" value="OmpR/PhoB-type_DNA-bd"/>
</dbReference>
<dbReference type="SUPFAM" id="SSF81901">
    <property type="entry name" value="HCP-like"/>
    <property type="match status" value="1"/>
</dbReference>
<reference evidence="6 7" key="1">
    <citation type="journal article" date="2016" name="Int. J. Syst. Evol. Microbiol.">
        <title>Lysobacter erysipheiresistens sp. nov., an antagonist of powdery mildew, isolated from tobacco-cultivated soil.</title>
        <authorList>
            <person name="Xie B."/>
            <person name="Li T."/>
            <person name="Lin X."/>
            <person name="Wang C.J."/>
            <person name="Chen Y.J."/>
            <person name="Liu W.J."/>
            <person name="Zhao Z.W."/>
        </authorList>
    </citation>
    <scope>NUCLEOTIDE SEQUENCE [LARGE SCALE GENOMIC DNA]</scope>
    <source>
        <strain evidence="6 7">RS-LYSO-3</strain>
    </source>
</reference>
<feature type="DNA-binding region" description="OmpR/PhoB-type" evidence="3">
    <location>
        <begin position="14"/>
        <end position="112"/>
    </location>
</feature>
<dbReference type="Gene3D" id="1.10.10.10">
    <property type="entry name" value="Winged helix-like DNA-binding domain superfamily/Winged helix DNA-binding domain"/>
    <property type="match status" value="1"/>
</dbReference>
<keyword evidence="4" id="KW-0812">Transmembrane</keyword>
<feature type="repeat" description="TPR" evidence="2">
    <location>
        <begin position="580"/>
        <end position="613"/>
    </location>
</feature>
<dbReference type="PANTHER" id="PTHR12558">
    <property type="entry name" value="CELL DIVISION CYCLE 16,23,27"/>
    <property type="match status" value="1"/>
</dbReference>
<dbReference type="SMART" id="SM00028">
    <property type="entry name" value="TPR"/>
    <property type="match status" value="5"/>
</dbReference>
<dbReference type="InterPro" id="IPR019734">
    <property type="entry name" value="TPR_rpt"/>
</dbReference>
<keyword evidence="4" id="KW-0472">Membrane</keyword>
<evidence type="ECO:0000256" key="1">
    <source>
        <dbReference type="ARBA" id="ARBA00023125"/>
    </source>
</evidence>
<dbReference type="SUPFAM" id="SSF48452">
    <property type="entry name" value="TPR-like"/>
    <property type="match status" value="1"/>
</dbReference>
<feature type="repeat" description="TPR" evidence="2">
    <location>
        <begin position="479"/>
        <end position="512"/>
    </location>
</feature>
<keyword evidence="7" id="KW-1185">Reference proteome</keyword>
<dbReference type="InterPro" id="IPR016032">
    <property type="entry name" value="Sig_transdc_resp-reg_C-effctor"/>
</dbReference>
<proteinExistence type="predicted"/>
<evidence type="ECO:0000259" key="5">
    <source>
        <dbReference type="PROSITE" id="PS51755"/>
    </source>
</evidence>
<evidence type="ECO:0000256" key="3">
    <source>
        <dbReference type="PROSITE-ProRule" id="PRU01091"/>
    </source>
</evidence>
<dbReference type="RefSeq" id="WP_332613877.1">
    <property type="nucleotide sequence ID" value="NZ_JAXGFP010000001.1"/>
</dbReference>
<organism evidence="6 7">
    <name type="scientific">Novilysobacter erysipheiresistens</name>
    <dbReference type="NCBI Taxonomy" id="1749332"/>
    <lineage>
        <taxon>Bacteria</taxon>
        <taxon>Pseudomonadati</taxon>
        <taxon>Pseudomonadota</taxon>
        <taxon>Gammaproteobacteria</taxon>
        <taxon>Lysobacterales</taxon>
        <taxon>Lysobacteraceae</taxon>
        <taxon>Novilysobacter</taxon>
    </lineage>
</organism>
<dbReference type="PROSITE" id="PS50005">
    <property type="entry name" value="TPR"/>
    <property type="match status" value="3"/>
</dbReference>
<dbReference type="InterPro" id="IPR036388">
    <property type="entry name" value="WH-like_DNA-bd_sf"/>
</dbReference>
<evidence type="ECO:0000313" key="6">
    <source>
        <dbReference type="EMBL" id="MEG3182606.1"/>
    </source>
</evidence>
<evidence type="ECO:0000256" key="2">
    <source>
        <dbReference type="PROSITE-ProRule" id="PRU00339"/>
    </source>
</evidence>
<dbReference type="SMART" id="SM00862">
    <property type="entry name" value="Trans_reg_C"/>
    <property type="match status" value="1"/>
</dbReference>
<gene>
    <name evidence="6" type="ORF">SNE34_01070</name>
</gene>
<dbReference type="Pfam" id="PF00486">
    <property type="entry name" value="Trans_reg_C"/>
    <property type="match status" value="1"/>
</dbReference>
<dbReference type="EMBL" id="JAXGFP010000001">
    <property type="protein sequence ID" value="MEG3182606.1"/>
    <property type="molecule type" value="Genomic_DNA"/>
</dbReference>
<feature type="repeat" description="TPR" evidence="2">
    <location>
        <begin position="513"/>
        <end position="546"/>
    </location>
</feature>
<dbReference type="PROSITE" id="PS51755">
    <property type="entry name" value="OMPR_PHOB"/>
    <property type="match status" value="1"/>
</dbReference>
<accession>A0ABU7YU48</accession>
<evidence type="ECO:0000313" key="7">
    <source>
        <dbReference type="Proteomes" id="UP001355056"/>
    </source>
</evidence>
<protein>
    <submittedName>
        <fullName evidence="6">Tetratricopeptide repeat protein</fullName>
    </submittedName>
</protein>
<dbReference type="SUPFAM" id="SSF46894">
    <property type="entry name" value="C-terminal effector domain of the bipartite response regulators"/>
    <property type="match status" value="1"/>
</dbReference>
<dbReference type="CDD" id="cd00383">
    <property type="entry name" value="trans_reg_C"/>
    <property type="match status" value="1"/>
</dbReference>
<keyword evidence="2" id="KW-0802">TPR repeat</keyword>
<evidence type="ECO:0000256" key="4">
    <source>
        <dbReference type="SAM" id="Phobius"/>
    </source>
</evidence>
<dbReference type="Proteomes" id="UP001355056">
    <property type="component" value="Unassembled WGS sequence"/>
</dbReference>
<keyword evidence="4" id="KW-1133">Transmembrane helix</keyword>